<sequence length="216" mass="24478">MTGRNRSGSTNSNGANDAAMEHLINKVCANFVNQLETKFEKQLDKLHDKLSDMSESLNKMSASVTVNTNSITNLVKRSDQFEQLHKKNSLRIYGIVERDNENTPETIVEFINKELGVECSRRDLDMAFRLDQMSSEKPRAILVNFTSNILKNDIMSAKRKLKNSPISIYEDLSKSLYELLRKAKHKYGSRNAWASAGKIFVKQGESKKQISSNADL</sequence>
<organism evidence="1 2">
    <name type="scientific">Phaedon cochleariae</name>
    <name type="common">Mustard beetle</name>
    <dbReference type="NCBI Taxonomy" id="80249"/>
    <lineage>
        <taxon>Eukaryota</taxon>
        <taxon>Metazoa</taxon>
        <taxon>Ecdysozoa</taxon>
        <taxon>Arthropoda</taxon>
        <taxon>Hexapoda</taxon>
        <taxon>Insecta</taxon>
        <taxon>Pterygota</taxon>
        <taxon>Neoptera</taxon>
        <taxon>Endopterygota</taxon>
        <taxon>Coleoptera</taxon>
        <taxon>Polyphaga</taxon>
        <taxon>Cucujiformia</taxon>
        <taxon>Chrysomeloidea</taxon>
        <taxon>Chrysomelidae</taxon>
        <taxon>Chrysomelinae</taxon>
        <taxon>Chrysomelini</taxon>
        <taxon>Phaedon</taxon>
    </lineage>
</organism>
<name>A0A9N9WZX3_PHACE</name>
<dbReference type="EMBL" id="OU896707">
    <property type="protein sequence ID" value="CAG9812936.1"/>
    <property type="molecule type" value="Genomic_DNA"/>
</dbReference>
<protein>
    <submittedName>
        <fullName evidence="1">Uncharacterized protein</fullName>
    </submittedName>
</protein>
<dbReference type="PANTHER" id="PTHR11505">
    <property type="entry name" value="L1 TRANSPOSABLE ELEMENT-RELATED"/>
    <property type="match status" value="1"/>
</dbReference>
<reference evidence="1" key="2">
    <citation type="submission" date="2022-10" db="EMBL/GenBank/DDBJ databases">
        <authorList>
            <consortium name="ENA_rothamsted_submissions"/>
            <consortium name="culmorum"/>
            <person name="King R."/>
        </authorList>
    </citation>
    <scope>NUCLEOTIDE SEQUENCE</scope>
</reference>
<dbReference type="AlphaFoldDB" id="A0A9N9WZX3"/>
<gene>
    <name evidence="1" type="ORF">PHAECO_LOCUS880</name>
</gene>
<dbReference type="Proteomes" id="UP001153737">
    <property type="component" value="Chromosome 1"/>
</dbReference>
<dbReference type="InterPro" id="IPR004244">
    <property type="entry name" value="Transposase_22"/>
</dbReference>
<evidence type="ECO:0000313" key="1">
    <source>
        <dbReference type="EMBL" id="CAG9812936.1"/>
    </source>
</evidence>
<proteinExistence type="predicted"/>
<keyword evidence="2" id="KW-1185">Reference proteome</keyword>
<accession>A0A9N9WZX3</accession>
<dbReference type="OrthoDB" id="6725610at2759"/>
<evidence type="ECO:0000313" key="2">
    <source>
        <dbReference type="Proteomes" id="UP001153737"/>
    </source>
</evidence>
<dbReference type="Gene3D" id="3.30.70.1820">
    <property type="entry name" value="L1 transposable element, RRM domain"/>
    <property type="match status" value="1"/>
</dbReference>
<reference evidence="1" key="1">
    <citation type="submission" date="2022-01" db="EMBL/GenBank/DDBJ databases">
        <authorList>
            <person name="King R."/>
        </authorList>
    </citation>
    <scope>NUCLEOTIDE SEQUENCE</scope>
</reference>